<feature type="transmembrane region" description="Helical" evidence="7">
    <location>
        <begin position="85"/>
        <end position="104"/>
    </location>
</feature>
<organism evidence="9 10">
    <name type="scientific">Paractinoplanes rishiriensis</name>
    <dbReference type="NCBI Taxonomy" id="1050105"/>
    <lineage>
        <taxon>Bacteria</taxon>
        <taxon>Bacillati</taxon>
        <taxon>Actinomycetota</taxon>
        <taxon>Actinomycetes</taxon>
        <taxon>Micromonosporales</taxon>
        <taxon>Micromonosporaceae</taxon>
        <taxon>Paractinoplanes</taxon>
    </lineage>
</organism>
<proteinExistence type="predicted"/>
<keyword evidence="4 7" id="KW-0812">Transmembrane</keyword>
<keyword evidence="6 7" id="KW-0472">Membrane</keyword>
<dbReference type="SUPFAM" id="SSF103473">
    <property type="entry name" value="MFS general substrate transporter"/>
    <property type="match status" value="1"/>
</dbReference>
<dbReference type="Pfam" id="PF07690">
    <property type="entry name" value="MFS_1"/>
    <property type="match status" value="1"/>
</dbReference>
<dbReference type="CDD" id="cd17321">
    <property type="entry name" value="MFS_MMR_MDR_like"/>
    <property type="match status" value="1"/>
</dbReference>
<protein>
    <submittedName>
        <fullName evidence="9">MFS transporter</fullName>
    </submittedName>
</protein>
<evidence type="ECO:0000313" key="10">
    <source>
        <dbReference type="Proteomes" id="UP000636960"/>
    </source>
</evidence>
<dbReference type="GO" id="GO:0005886">
    <property type="term" value="C:plasma membrane"/>
    <property type="evidence" value="ECO:0007669"/>
    <property type="project" value="UniProtKB-SubCell"/>
</dbReference>
<feature type="transmembrane region" description="Helical" evidence="7">
    <location>
        <begin position="306"/>
        <end position="325"/>
    </location>
</feature>
<feature type="transmembrane region" description="Helical" evidence="7">
    <location>
        <begin position="272"/>
        <end position="294"/>
    </location>
</feature>
<dbReference type="PANTHER" id="PTHR42718:SF47">
    <property type="entry name" value="METHYL VIOLOGEN RESISTANCE PROTEIN SMVA"/>
    <property type="match status" value="1"/>
</dbReference>
<feature type="transmembrane region" description="Helical" evidence="7">
    <location>
        <begin position="364"/>
        <end position="388"/>
    </location>
</feature>
<dbReference type="RefSeq" id="WP_203778817.1">
    <property type="nucleotide sequence ID" value="NZ_BOMV01000005.1"/>
</dbReference>
<dbReference type="Gene3D" id="1.20.1720.10">
    <property type="entry name" value="Multidrug resistance protein D"/>
    <property type="match status" value="1"/>
</dbReference>
<feature type="transmembrane region" description="Helical" evidence="7">
    <location>
        <begin position="169"/>
        <end position="193"/>
    </location>
</feature>
<feature type="transmembrane region" description="Helical" evidence="7">
    <location>
        <begin position="409"/>
        <end position="426"/>
    </location>
</feature>
<sequence length="507" mass="52049">MTPTKTSSPPRAGRREWLGLGMLALPALLTSMDLTVLHLAAPAISADLWPSAAQLLWIVDIYGFMIAGFLITMGTLGDRIGRRRLLLIGAAAFGVASVIAAFSTSAEMLIAARALLGIAGATLAPSTVALIRNMFHDPAQRSTAISIWFMSFMTGSAIGPLIGGALLEVAWWGATFLIGVPVMALLLVFGPRVLPEYRDPRPGRLDLPGALTALTGVLCTLYGLKHVAEHGFALLPVLVGAAGLLFGVLFVVRQRRAAAPLIDLNLFRLRTASVSVLALTVAAVAVGGVGYLSSLYLQMVAGQSPIMAGVWMVPPLLTGILTTLVTPVIGRRVRPGVKIATGLSVGGIGLLVVTQVHGATDPGWVIGGLVLLFGGIMPVLALGVDVVVSAAPPERTGAASAITETAQELGIALGIALLGSLSTAVYRHQVSGLLPEYVPAEAAEAAQSTLGGAGGVADQLPAGFLETAGLAFTDGLRLTAAVGAVLLLATAAVAGVVLRHTTISEHR</sequence>
<keyword evidence="2" id="KW-0813">Transport</keyword>
<feature type="transmembrane region" description="Helical" evidence="7">
    <location>
        <begin position="205"/>
        <end position="224"/>
    </location>
</feature>
<accession>A0A919MS82</accession>
<dbReference type="InterPro" id="IPR036259">
    <property type="entry name" value="MFS_trans_sf"/>
</dbReference>
<evidence type="ECO:0000256" key="2">
    <source>
        <dbReference type="ARBA" id="ARBA00022448"/>
    </source>
</evidence>
<feature type="transmembrane region" description="Helical" evidence="7">
    <location>
        <begin position="55"/>
        <end position="73"/>
    </location>
</feature>
<keyword evidence="5 7" id="KW-1133">Transmembrane helix</keyword>
<dbReference type="PANTHER" id="PTHR42718">
    <property type="entry name" value="MAJOR FACILITATOR SUPERFAMILY MULTIDRUG TRANSPORTER MFSC"/>
    <property type="match status" value="1"/>
</dbReference>
<evidence type="ECO:0000256" key="7">
    <source>
        <dbReference type="SAM" id="Phobius"/>
    </source>
</evidence>
<feature type="transmembrane region" description="Helical" evidence="7">
    <location>
        <begin position="143"/>
        <end position="163"/>
    </location>
</feature>
<comment type="caution">
    <text evidence="9">The sequence shown here is derived from an EMBL/GenBank/DDBJ whole genome shotgun (WGS) entry which is preliminary data.</text>
</comment>
<comment type="subcellular location">
    <subcellularLocation>
        <location evidence="1">Cell membrane</location>
        <topology evidence="1">Multi-pass membrane protein</topology>
    </subcellularLocation>
</comment>
<evidence type="ECO:0000313" key="9">
    <source>
        <dbReference type="EMBL" id="GIE92964.1"/>
    </source>
</evidence>
<dbReference type="Proteomes" id="UP000636960">
    <property type="component" value="Unassembled WGS sequence"/>
</dbReference>
<dbReference type="InterPro" id="IPR020846">
    <property type="entry name" value="MFS_dom"/>
</dbReference>
<dbReference type="AlphaFoldDB" id="A0A919MS82"/>
<evidence type="ECO:0000256" key="3">
    <source>
        <dbReference type="ARBA" id="ARBA00022475"/>
    </source>
</evidence>
<dbReference type="Gene3D" id="1.20.1250.20">
    <property type="entry name" value="MFS general substrate transporter like domains"/>
    <property type="match status" value="1"/>
</dbReference>
<dbReference type="GO" id="GO:0022857">
    <property type="term" value="F:transmembrane transporter activity"/>
    <property type="evidence" value="ECO:0007669"/>
    <property type="project" value="InterPro"/>
</dbReference>
<keyword evidence="10" id="KW-1185">Reference proteome</keyword>
<dbReference type="EMBL" id="BOMV01000005">
    <property type="protein sequence ID" value="GIE92964.1"/>
    <property type="molecule type" value="Genomic_DNA"/>
</dbReference>
<reference evidence="9" key="1">
    <citation type="submission" date="2021-01" db="EMBL/GenBank/DDBJ databases">
        <title>Whole genome shotgun sequence of Actinoplanes rishiriensis NBRC 108556.</title>
        <authorList>
            <person name="Komaki H."/>
            <person name="Tamura T."/>
        </authorList>
    </citation>
    <scope>NUCLEOTIDE SEQUENCE</scope>
    <source>
        <strain evidence="9">NBRC 108556</strain>
    </source>
</reference>
<evidence type="ECO:0000256" key="6">
    <source>
        <dbReference type="ARBA" id="ARBA00023136"/>
    </source>
</evidence>
<feature type="transmembrane region" description="Helical" evidence="7">
    <location>
        <begin position="110"/>
        <end position="131"/>
    </location>
</feature>
<keyword evidence="3" id="KW-1003">Cell membrane</keyword>
<evidence type="ECO:0000256" key="1">
    <source>
        <dbReference type="ARBA" id="ARBA00004651"/>
    </source>
</evidence>
<evidence type="ECO:0000259" key="8">
    <source>
        <dbReference type="PROSITE" id="PS50850"/>
    </source>
</evidence>
<feature type="transmembrane region" description="Helical" evidence="7">
    <location>
        <begin position="230"/>
        <end position="252"/>
    </location>
</feature>
<gene>
    <name evidence="9" type="ORF">Ari01nite_04290</name>
</gene>
<dbReference type="PROSITE" id="PS50850">
    <property type="entry name" value="MFS"/>
    <property type="match status" value="1"/>
</dbReference>
<feature type="transmembrane region" description="Helical" evidence="7">
    <location>
        <begin position="337"/>
        <end position="358"/>
    </location>
</feature>
<feature type="transmembrane region" description="Helical" evidence="7">
    <location>
        <begin position="478"/>
        <end position="498"/>
    </location>
</feature>
<name>A0A919MS82_9ACTN</name>
<evidence type="ECO:0000256" key="5">
    <source>
        <dbReference type="ARBA" id="ARBA00022989"/>
    </source>
</evidence>
<dbReference type="InterPro" id="IPR011701">
    <property type="entry name" value="MFS"/>
</dbReference>
<evidence type="ECO:0000256" key="4">
    <source>
        <dbReference type="ARBA" id="ARBA00022692"/>
    </source>
</evidence>
<feature type="domain" description="Major facilitator superfamily (MFS) profile" evidence="8">
    <location>
        <begin position="19"/>
        <end position="507"/>
    </location>
</feature>